<dbReference type="EMBL" id="VSWD01000003">
    <property type="protein sequence ID" value="KAK3106522.1"/>
    <property type="molecule type" value="Genomic_DNA"/>
</dbReference>
<evidence type="ECO:0000256" key="15">
    <source>
        <dbReference type="SAM" id="MobiDB-lite"/>
    </source>
</evidence>
<dbReference type="GO" id="GO:0005886">
    <property type="term" value="C:plasma membrane"/>
    <property type="evidence" value="ECO:0007669"/>
    <property type="project" value="UniProtKB-SubCell"/>
</dbReference>
<dbReference type="Proteomes" id="UP001186944">
    <property type="component" value="Unassembled WGS sequence"/>
</dbReference>
<dbReference type="FunFam" id="2.60.40.150:FF:000025">
    <property type="entry name" value="Extended synaptotagmin 2"/>
    <property type="match status" value="1"/>
</dbReference>
<evidence type="ECO:0000313" key="19">
    <source>
        <dbReference type="Proteomes" id="UP001186944"/>
    </source>
</evidence>
<feature type="domain" description="C2" evidence="17">
    <location>
        <begin position="352"/>
        <end position="471"/>
    </location>
</feature>
<dbReference type="PANTHER" id="PTHR45761">
    <property type="entry name" value="EXTENDED SYNAPTOTAGMIN-LIKE PROTEIN 2, ISOFORM C"/>
    <property type="match status" value="1"/>
</dbReference>
<evidence type="ECO:0000256" key="5">
    <source>
        <dbReference type="ARBA" id="ARBA00022475"/>
    </source>
</evidence>
<feature type="compositionally biased region" description="Polar residues" evidence="15">
    <location>
        <begin position="541"/>
        <end position="556"/>
    </location>
</feature>
<dbReference type="GO" id="GO:0035091">
    <property type="term" value="F:phosphatidylinositol binding"/>
    <property type="evidence" value="ECO:0007669"/>
    <property type="project" value="TreeGrafter"/>
</dbReference>
<keyword evidence="6 16" id="KW-0812">Transmembrane</keyword>
<keyword evidence="10" id="KW-0106">Calcium</keyword>
<feature type="compositionally biased region" description="Basic and acidic residues" evidence="15">
    <location>
        <begin position="575"/>
        <end position="590"/>
    </location>
</feature>
<evidence type="ECO:0000256" key="1">
    <source>
        <dbReference type="ARBA" id="ARBA00004202"/>
    </source>
</evidence>
<evidence type="ECO:0000256" key="9">
    <source>
        <dbReference type="ARBA" id="ARBA00022824"/>
    </source>
</evidence>
<keyword evidence="11 16" id="KW-1133">Transmembrane helix</keyword>
<feature type="compositionally biased region" description="Polar residues" evidence="15">
    <location>
        <begin position="641"/>
        <end position="651"/>
    </location>
</feature>
<dbReference type="PANTHER" id="PTHR45761:SF1">
    <property type="entry name" value="EXTENDED SYNAPTOTAGMIN-LIKE PROTEIN 2, ISOFORM C"/>
    <property type="match status" value="1"/>
</dbReference>
<evidence type="ECO:0000256" key="12">
    <source>
        <dbReference type="ARBA" id="ARBA00023055"/>
    </source>
</evidence>
<gene>
    <name evidence="18" type="ORF">FSP39_021774</name>
</gene>
<evidence type="ECO:0000256" key="16">
    <source>
        <dbReference type="SAM" id="Phobius"/>
    </source>
</evidence>
<sequence length="686" mass="76593">MDGEEADQDTPINDGEADGRASGINSLYKQRADDTMTSVINWLCILGVLLAVYCLGVLGLSVLWVLVGVALSIWREMTREQGRRRATLHRGFHDDERKMLMATMSELPSWVTFSDNERVEWINKIIERFWPYLNGHLKAWCMTSLQSNIQVTHPALASFRFVNVDLGDIIVDFNLDFAANVLDIPGLHGLIRGVIIENIAWIMVAPSRIAIPMLEGVNTKILKYPPPQGVVRLVVVEARDLESTDSSLFGRGLSDPYVIVKVADITHTTKVVYNDLNPTWDETIELCIDSTEGRVVELDVYDYDVNSRDDHIGHASLDINEVAKSEHVNLWLPLEGVKKGSIHVTARWLYLSQNPASFTKQAEKSEVSTCILIVNLDSAHEMPNKEQKLSSPVVHCVLSVGKCKKESWERMNEYNRNPVWEQNFRFFVQNPFIQNLDLQFQDLHLAKRLGTLTIPLKSLLREPDMTVHKNFKLENSGGKSSVALRASLRILTNEKTEYSEHLLTPTTVPLHDEKGQKDITEVVSNNSPVEEKNKTKERNQKNASPSITLGDSNKINDTAKADTVSTKASNVLSDGNDKLKKDKPLSKTSDDSAQMGTVNIVKKKDDDRGQDSQNQSTSRDKSSTDSCKDEKITKEALPKDTAQQRNMNNGDVDTISGVVPQSGHSLPSEKLMRAAIPTAAIATLDS</sequence>
<evidence type="ECO:0000256" key="14">
    <source>
        <dbReference type="ARBA" id="ARBA00023136"/>
    </source>
</evidence>
<feature type="compositionally biased region" description="Basic and acidic residues" evidence="15">
    <location>
        <begin position="510"/>
        <end position="520"/>
    </location>
</feature>
<evidence type="ECO:0000256" key="8">
    <source>
        <dbReference type="ARBA" id="ARBA00022737"/>
    </source>
</evidence>
<dbReference type="PROSITE" id="PS50004">
    <property type="entry name" value="C2"/>
    <property type="match status" value="2"/>
</dbReference>
<dbReference type="Pfam" id="PF00168">
    <property type="entry name" value="C2"/>
    <property type="match status" value="2"/>
</dbReference>
<dbReference type="InterPro" id="IPR051634">
    <property type="entry name" value="Extended_Synaptotagmin"/>
</dbReference>
<feature type="compositionally biased region" description="Polar residues" evidence="15">
    <location>
        <begin position="563"/>
        <end position="573"/>
    </location>
</feature>
<evidence type="ECO:0000256" key="6">
    <source>
        <dbReference type="ARBA" id="ARBA00022692"/>
    </source>
</evidence>
<dbReference type="AlphaFoldDB" id="A0AA89C561"/>
<dbReference type="SUPFAM" id="SSF49562">
    <property type="entry name" value="C2 domain (Calcium/lipid-binding domain, CaLB)"/>
    <property type="match status" value="2"/>
</dbReference>
<comment type="subcellular location">
    <subcellularLocation>
        <location evidence="1">Cell membrane</location>
        <topology evidence="1">Peripheral membrane protein</topology>
    </subcellularLocation>
    <subcellularLocation>
        <location evidence="2">Endoplasmic reticulum membrane</location>
        <topology evidence="2">Multi-pass membrane protein</topology>
    </subcellularLocation>
</comment>
<dbReference type="GO" id="GO:0006869">
    <property type="term" value="P:lipid transport"/>
    <property type="evidence" value="ECO:0007669"/>
    <property type="project" value="UniProtKB-KW"/>
</dbReference>
<dbReference type="InterPro" id="IPR000008">
    <property type="entry name" value="C2_dom"/>
</dbReference>
<proteinExistence type="inferred from homology"/>
<keyword evidence="9" id="KW-0256">Endoplasmic reticulum</keyword>
<organism evidence="18 19">
    <name type="scientific">Pinctada imbricata</name>
    <name type="common">Atlantic pearl-oyster</name>
    <name type="synonym">Pinctada martensii</name>
    <dbReference type="NCBI Taxonomy" id="66713"/>
    <lineage>
        <taxon>Eukaryota</taxon>
        <taxon>Metazoa</taxon>
        <taxon>Spiralia</taxon>
        <taxon>Lophotrochozoa</taxon>
        <taxon>Mollusca</taxon>
        <taxon>Bivalvia</taxon>
        <taxon>Autobranchia</taxon>
        <taxon>Pteriomorphia</taxon>
        <taxon>Pterioida</taxon>
        <taxon>Pterioidea</taxon>
        <taxon>Pteriidae</taxon>
        <taxon>Pinctada</taxon>
    </lineage>
</organism>
<keyword evidence="4" id="KW-0813">Transport</keyword>
<evidence type="ECO:0000256" key="3">
    <source>
        <dbReference type="ARBA" id="ARBA00005867"/>
    </source>
</evidence>
<protein>
    <recommendedName>
        <fullName evidence="17">C2 domain-containing protein</fullName>
    </recommendedName>
</protein>
<dbReference type="GO" id="GO:0005544">
    <property type="term" value="F:calcium-dependent phospholipid binding"/>
    <property type="evidence" value="ECO:0007669"/>
    <property type="project" value="TreeGrafter"/>
</dbReference>
<keyword evidence="8" id="KW-0677">Repeat</keyword>
<evidence type="ECO:0000256" key="4">
    <source>
        <dbReference type="ARBA" id="ARBA00022448"/>
    </source>
</evidence>
<feature type="domain" description="C2" evidence="17">
    <location>
        <begin position="214"/>
        <end position="332"/>
    </location>
</feature>
<keyword evidence="5" id="KW-1003">Cell membrane</keyword>
<dbReference type="GO" id="GO:0005509">
    <property type="term" value="F:calcium ion binding"/>
    <property type="evidence" value="ECO:0007669"/>
    <property type="project" value="TreeGrafter"/>
</dbReference>
<feature type="transmembrane region" description="Helical" evidence="16">
    <location>
        <begin position="40"/>
        <end position="73"/>
    </location>
</feature>
<keyword evidence="19" id="KW-1185">Reference proteome</keyword>
<keyword evidence="7" id="KW-0479">Metal-binding</keyword>
<dbReference type="SMART" id="SM00239">
    <property type="entry name" value="C2"/>
    <property type="match status" value="2"/>
</dbReference>
<feature type="compositionally biased region" description="Basic and acidic residues" evidence="15">
    <location>
        <begin position="529"/>
        <end position="540"/>
    </location>
</feature>
<evidence type="ECO:0000256" key="10">
    <source>
        <dbReference type="ARBA" id="ARBA00022837"/>
    </source>
</evidence>
<reference evidence="18" key="1">
    <citation type="submission" date="2019-08" db="EMBL/GenBank/DDBJ databases">
        <title>The improved chromosome-level genome for the pearl oyster Pinctada fucata martensii using PacBio sequencing and Hi-C.</title>
        <authorList>
            <person name="Zheng Z."/>
        </authorList>
    </citation>
    <scope>NUCLEOTIDE SEQUENCE</scope>
    <source>
        <strain evidence="18">ZZ-2019</strain>
        <tissue evidence="18">Adductor muscle</tissue>
    </source>
</reference>
<dbReference type="GO" id="GO:0005789">
    <property type="term" value="C:endoplasmic reticulum membrane"/>
    <property type="evidence" value="ECO:0007669"/>
    <property type="project" value="UniProtKB-SubCell"/>
</dbReference>
<accession>A0AA89C561</accession>
<dbReference type="GO" id="GO:0031210">
    <property type="term" value="F:phosphatidylcholine binding"/>
    <property type="evidence" value="ECO:0007669"/>
    <property type="project" value="TreeGrafter"/>
</dbReference>
<dbReference type="InterPro" id="IPR035892">
    <property type="entry name" value="C2_domain_sf"/>
</dbReference>
<comment type="similarity">
    <text evidence="3">Belongs to the extended synaptotagmin family.</text>
</comment>
<evidence type="ECO:0000256" key="11">
    <source>
        <dbReference type="ARBA" id="ARBA00022989"/>
    </source>
</evidence>
<name>A0AA89C561_PINIB</name>
<evidence type="ECO:0000259" key="17">
    <source>
        <dbReference type="PROSITE" id="PS50004"/>
    </source>
</evidence>
<evidence type="ECO:0000256" key="7">
    <source>
        <dbReference type="ARBA" id="ARBA00022723"/>
    </source>
</evidence>
<keyword evidence="14 16" id="KW-0472">Membrane</keyword>
<feature type="region of interest" description="Disordered" evidence="15">
    <location>
        <begin position="504"/>
        <end position="670"/>
    </location>
</feature>
<evidence type="ECO:0000256" key="2">
    <source>
        <dbReference type="ARBA" id="ARBA00004477"/>
    </source>
</evidence>
<keyword evidence="13" id="KW-0446">Lipid-binding</keyword>
<dbReference type="Gene3D" id="2.60.40.150">
    <property type="entry name" value="C2 domain"/>
    <property type="match status" value="2"/>
</dbReference>
<comment type="caution">
    <text evidence="18">The sequence shown here is derived from an EMBL/GenBank/DDBJ whole genome shotgun (WGS) entry which is preliminary data.</text>
</comment>
<feature type="compositionally biased region" description="Basic and acidic residues" evidence="15">
    <location>
        <begin position="618"/>
        <end position="638"/>
    </location>
</feature>
<keyword evidence="12" id="KW-0445">Lipid transport</keyword>
<evidence type="ECO:0000256" key="13">
    <source>
        <dbReference type="ARBA" id="ARBA00023121"/>
    </source>
</evidence>
<dbReference type="GO" id="GO:0008429">
    <property type="term" value="F:phosphatidylethanolamine binding"/>
    <property type="evidence" value="ECO:0007669"/>
    <property type="project" value="TreeGrafter"/>
</dbReference>
<evidence type="ECO:0000313" key="18">
    <source>
        <dbReference type="EMBL" id="KAK3106522.1"/>
    </source>
</evidence>